<proteinExistence type="predicted"/>
<organism evidence="1 2">
    <name type="scientific">Chitinophaga terrae</name>
    <name type="common">ex Kim and Jung 2007</name>
    <dbReference type="NCBI Taxonomy" id="408074"/>
    <lineage>
        <taxon>Bacteria</taxon>
        <taxon>Pseudomonadati</taxon>
        <taxon>Bacteroidota</taxon>
        <taxon>Chitinophagia</taxon>
        <taxon>Chitinophagales</taxon>
        <taxon>Chitinophagaceae</taxon>
        <taxon>Chitinophaga</taxon>
    </lineage>
</organism>
<dbReference type="EMBL" id="FNRL01000001">
    <property type="protein sequence ID" value="SDZ94485.1"/>
    <property type="molecule type" value="Genomic_DNA"/>
</dbReference>
<name>A0A1H3X4Z3_9BACT</name>
<dbReference type="AlphaFoldDB" id="A0A1H3X4Z3"/>
<dbReference type="Proteomes" id="UP000199656">
    <property type="component" value="Unassembled WGS sequence"/>
</dbReference>
<gene>
    <name evidence="1" type="ORF">SAMN05660909_00273</name>
</gene>
<evidence type="ECO:0000313" key="1">
    <source>
        <dbReference type="EMBL" id="SDZ94485.1"/>
    </source>
</evidence>
<sequence>MKTILWILLFLPLLSWGQESKLVNGFAYLMLHDSKFGGGVIGNVNLLNDHIGLGPGVELTSYDGHLMVPVFADLKIKNRFGITEPYLAGQFGRNSYNVAHKDMIAATDGTQHEIEYNLTGKFFYGAGAGIMFHLKNVGLFASYIYRGYKYSRPDAININEQQVKFGNLSVNAHLFIVGVVF</sequence>
<keyword evidence="2" id="KW-1185">Reference proteome</keyword>
<evidence type="ECO:0000313" key="2">
    <source>
        <dbReference type="Proteomes" id="UP000199656"/>
    </source>
</evidence>
<dbReference type="RefSeq" id="WP_089757850.1">
    <property type="nucleotide sequence ID" value="NZ_BKAT01000012.1"/>
</dbReference>
<accession>A0A1H3X4Z3</accession>
<protein>
    <recommendedName>
        <fullName evidence="3">Outer membrane protein beta-barrel domain-containing protein</fullName>
    </recommendedName>
</protein>
<evidence type="ECO:0008006" key="3">
    <source>
        <dbReference type="Google" id="ProtNLM"/>
    </source>
</evidence>
<reference evidence="2" key="1">
    <citation type="submission" date="2016-10" db="EMBL/GenBank/DDBJ databases">
        <authorList>
            <person name="Varghese N."/>
            <person name="Submissions S."/>
        </authorList>
    </citation>
    <scope>NUCLEOTIDE SEQUENCE [LARGE SCALE GENOMIC DNA]</scope>
    <source>
        <strain evidence="2">DSM 23920</strain>
    </source>
</reference>
<dbReference type="OrthoDB" id="659783at2"/>